<evidence type="ECO:0000313" key="2">
    <source>
        <dbReference type="EMBL" id="KAL2455201.1"/>
    </source>
</evidence>
<accession>A0ABD1NX80</accession>
<organism evidence="2 3">
    <name type="scientific">Forsythia ovata</name>
    <dbReference type="NCBI Taxonomy" id="205694"/>
    <lineage>
        <taxon>Eukaryota</taxon>
        <taxon>Viridiplantae</taxon>
        <taxon>Streptophyta</taxon>
        <taxon>Embryophyta</taxon>
        <taxon>Tracheophyta</taxon>
        <taxon>Spermatophyta</taxon>
        <taxon>Magnoliopsida</taxon>
        <taxon>eudicotyledons</taxon>
        <taxon>Gunneridae</taxon>
        <taxon>Pentapetalae</taxon>
        <taxon>asterids</taxon>
        <taxon>lamiids</taxon>
        <taxon>Lamiales</taxon>
        <taxon>Oleaceae</taxon>
        <taxon>Forsythieae</taxon>
        <taxon>Forsythia</taxon>
    </lineage>
</organism>
<proteinExistence type="predicted"/>
<sequence length="135" mass="14871">MERKLKNQLQHLRKFVKPLAKNLSKGAEAPFQIDLEKCLLPFTGTIIRRSMGSFDDFVAGHAELFVIEGDYIQLREGAQEILAATAALAKVAAAPPSYPSPLPFVAVTPMAQSHRLKVSSLELTSANADKTNYRF</sequence>
<dbReference type="Proteomes" id="UP001604277">
    <property type="component" value="Unassembled WGS sequence"/>
</dbReference>
<name>A0ABD1NX80_9LAMI</name>
<dbReference type="PANTHER" id="PTHR35766:SF1">
    <property type="entry name" value="OS08G0543600 PROTEIN"/>
    <property type="match status" value="1"/>
</dbReference>
<dbReference type="PANTHER" id="PTHR35766">
    <property type="entry name" value="OS08G0543600 PROTEIN"/>
    <property type="match status" value="1"/>
</dbReference>
<protein>
    <recommendedName>
        <fullName evidence="1">DUF7725 domain-containing protein</fullName>
    </recommendedName>
</protein>
<evidence type="ECO:0000313" key="3">
    <source>
        <dbReference type="Proteomes" id="UP001604277"/>
    </source>
</evidence>
<comment type="caution">
    <text evidence="2">The sequence shown here is derived from an EMBL/GenBank/DDBJ whole genome shotgun (WGS) entry which is preliminary data.</text>
</comment>
<dbReference type="InterPro" id="IPR056142">
    <property type="entry name" value="DUF7725"/>
</dbReference>
<dbReference type="AlphaFoldDB" id="A0ABD1NX80"/>
<feature type="domain" description="DUF7725" evidence="1">
    <location>
        <begin position="35"/>
        <end position="75"/>
    </location>
</feature>
<reference evidence="3" key="1">
    <citation type="submission" date="2024-07" db="EMBL/GenBank/DDBJ databases">
        <title>Two chromosome-level genome assemblies of Korean endemic species Abeliophyllum distichum and Forsythia ovata (Oleaceae).</title>
        <authorList>
            <person name="Jang H."/>
        </authorList>
    </citation>
    <scope>NUCLEOTIDE SEQUENCE [LARGE SCALE GENOMIC DNA]</scope>
</reference>
<evidence type="ECO:0000259" key="1">
    <source>
        <dbReference type="Pfam" id="PF24851"/>
    </source>
</evidence>
<gene>
    <name evidence="2" type="ORF">Fot_57719</name>
</gene>
<keyword evidence="3" id="KW-1185">Reference proteome</keyword>
<dbReference type="Pfam" id="PF24851">
    <property type="entry name" value="DUF7725"/>
    <property type="match status" value="1"/>
</dbReference>
<dbReference type="EMBL" id="JBFOLJ010000130">
    <property type="protein sequence ID" value="KAL2455201.1"/>
    <property type="molecule type" value="Genomic_DNA"/>
</dbReference>